<dbReference type="GO" id="GO:0004134">
    <property type="term" value="F:4-alpha-glucanotransferase activity"/>
    <property type="evidence" value="ECO:0007669"/>
    <property type="project" value="UniProtKB-EC"/>
</dbReference>
<dbReference type="EC" id="2.4.1.25" evidence="3 10"/>
<dbReference type="AlphaFoldDB" id="A0A6C0TZW7"/>
<reference evidence="12 13" key="1">
    <citation type="submission" date="2020-02" db="EMBL/GenBank/DDBJ databases">
        <title>Genome sequencing for Kineobactrum sp. M2.</title>
        <authorList>
            <person name="Park S.-J."/>
        </authorList>
    </citation>
    <scope>NUCLEOTIDE SEQUENCE [LARGE SCALE GENOMIC DNA]</scope>
    <source>
        <strain evidence="12 13">M2</strain>
    </source>
</reference>
<dbReference type="Pfam" id="PF02446">
    <property type="entry name" value="Glyco_hydro_77"/>
    <property type="match status" value="2"/>
</dbReference>
<dbReference type="PANTHER" id="PTHR32438:SF5">
    <property type="entry name" value="4-ALPHA-GLUCANOTRANSFERASE DPE1, CHLOROPLASTIC_AMYLOPLASTIC"/>
    <property type="match status" value="1"/>
</dbReference>
<sequence>MQLDRERDAVMDELEKLLYLTGVSSQYLDYGGERREVPAAHRLQALRVMGYVPDDPAAVRAAVAELDEAHWRQWLDPCYVVAAARPGLQLHCHPRELAECLQWQLSTAEQEVARGEWRPGVEPEVGDYHSDGVRYSARELVLPALQPGYYTLRMWHRERTESSQVMACPERCFDAADPDQRLWGVSCQLYTLRSGRNWGIGDFTDLRQLLDLAAGAGADLVGLNPLHAPCSDSPDAASPYSPSDRRFINPLYIDPEQLPEWAAVATGEAVGHWQESCRQLRSEALVDHERVAQLKYAAFEALFDQFVSMQAATARGRRFAEFEAAGGASLSGFADYEADHNPFADRHRQDPRFHSWLQWLAITQLTACQQHARSIGMRVGLMRDLAVGSVVRGCEVQQTPGLYLPGATIGAPPDPFAHAGQDWGMPVLHPQRLRQQCYRQFIELLQCNMLASGALRMDHVMSLLRLWWCLPATETGAAAGLYVYYPLQELLALLRLESWRNQCAVVGEDLGVVPAELRLRMHESGVYGNRVLYFEQHHDRRFKAPAEHQDEVLLMVSNHDVPALADWWQGSDLQRRQQLGLVADEAALAGLLQERITDKRRLLEALAAEALLPASWSGAAPDRVFDMALCSAIHRFCARSRSRLLLLQLEDLQLMREPVNIPGTYREYPNWRRKQALDTDAIFAAPAVRQLLAAVNQERMT</sequence>
<dbReference type="SUPFAM" id="SSF51445">
    <property type="entry name" value="(Trans)glycosidases"/>
    <property type="match status" value="1"/>
</dbReference>
<dbReference type="GO" id="GO:0005975">
    <property type="term" value="P:carbohydrate metabolic process"/>
    <property type="evidence" value="ECO:0007669"/>
    <property type="project" value="InterPro"/>
</dbReference>
<accession>A0A6C0TZW7</accession>
<evidence type="ECO:0000256" key="5">
    <source>
        <dbReference type="ARBA" id="ARBA00022676"/>
    </source>
</evidence>
<protein>
    <recommendedName>
        <fullName evidence="4 10">4-alpha-glucanotransferase</fullName>
        <ecNumber evidence="3 10">2.4.1.25</ecNumber>
    </recommendedName>
    <alternativeName>
        <fullName evidence="8 10">Amylomaltase</fullName>
    </alternativeName>
    <alternativeName>
        <fullName evidence="9 10">Disproportionating enzyme</fullName>
    </alternativeName>
</protein>
<dbReference type="Gene3D" id="3.20.20.80">
    <property type="entry name" value="Glycosidases"/>
    <property type="match status" value="1"/>
</dbReference>
<feature type="domain" description="MalQ N-terminal beta-sandwich" evidence="11">
    <location>
        <begin position="75"/>
        <end position="169"/>
    </location>
</feature>
<dbReference type="Pfam" id="PF21226">
    <property type="entry name" value="MalQ_N"/>
    <property type="match status" value="1"/>
</dbReference>
<evidence type="ECO:0000313" key="12">
    <source>
        <dbReference type="EMBL" id="QIB65198.1"/>
    </source>
</evidence>
<evidence type="ECO:0000256" key="2">
    <source>
        <dbReference type="ARBA" id="ARBA00005684"/>
    </source>
</evidence>
<dbReference type="EMBL" id="CP048711">
    <property type="protein sequence ID" value="QIB65198.1"/>
    <property type="molecule type" value="Genomic_DNA"/>
</dbReference>
<organism evidence="12 13">
    <name type="scientific">Kineobactrum salinum</name>
    <dbReference type="NCBI Taxonomy" id="2708301"/>
    <lineage>
        <taxon>Bacteria</taxon>
        <taxon>Pseudomonadati</taxon>
        <taxon>Pseudomonadota</taxon>
        <taxon>Gammaproteobacteria</taxon>
        <taxon>Cellvibrionales</taxon>
        <taxon>Halieaceae</taxon>
        <taxon>Kineobactrum</taxon>
    </lineage>
</organism>
<evidence type="ECO:0000256" key="8">
    <source>
        <dbReference type="ARBA" id="ARBA00031423"/>
    </source>
</evidence>
<keyword evidence="6 10" id="KW-0808">Transferase</keyword>
<evidence type="ECO:0000256" key="9">
    <source>
        <dbReference type="ARBA" id="ARBA00031501"/>
    </source>
</evidence>
<dbReference type="InterPro" id="IPR017853">
    <property type="entry name" value="GH"/>
</dbReference>
<proteinExistence type="inferred from homology"/>
<comment type="catalytic activity">
    <reaction evidence="1 10">
        <text>Transfers a segment of a (1-&gt;4)-alpha-D-glucan to a new position in an acceptor, which may be glucose or a (1-&gt;4)-alpha-D-glucan.</text>
        <dbReference type="EC" id="2.4.1.25"/>
    </reaction>
</comment>
<evidence type="ECO:0000256" key="4">
    <source>
        <dbReference type="ARBA" id="ARBA00020295"/>
    </source>
</evidence>
<evidence type="ECO:0000256" key="1">
    <source>
        <dbReference type="ARBA" id="ARBA00000439"/>
    </source>
</evidence>
<evidence type="ECO:0000256" key="10">
    <source>
        <dbReference type="RuleBase" id="RU361207"/>
    </source>
</evidence>
<dbReference type="NCBIfam" id="TIGR00217">
    <property type="entry name" value="malQ"/>
    <property type="match status" value="1"/>
</dbReference>
<dbReference type="PANTHER" id="PTHR32438">
    <property type="entry name" value="4-ALPHA-GLUCANOTRANSFERASE DPE1, CHLOROPLASTIC/AMYLOPLASTIC"/>
    <property type="match status" value="1"/>
</dbReference>
<dbReference type="InterPro" id="IPR003385">
    <property type="entry name" value="Glyco_hydro_77"/>
</dbReference>
<dbReference type="Proteomes" id="UP000477680">
    <property type="component" value="Chromosome"/>
</dbReference>
<dbReference type="InterPro" id="IPR048458">
    <property type="entry name" value="MalQ_N"/>
</dbReference>
<evidence type="ECO:0000256" key="7">
    <source>
        <dbReference type="ARBA" id="ARBA00023277"/>
    </source>
</evidence>
<evidence type="ECO:0000256" key="6">
    <source>
        <dbReference type="ARBA" id="ARBA00022679"/>
    </source>
</evidence>
<keyword evidence="5 10" id="KW-0328">Glycosyltransferase</keyword>
<comment type="similarity">
    <text evidence="2 10">Belongs to the disproportionating enzyme family.</text>
</comment>
<gene>
    <name evidence="12" type="primary">malQ</name>
    <name evidence="12" type="ORF">G3T16_07075</name>
</gene>
<keyword evidence="13" id="KW-1185">Reference proteome</keyword>
<evidence type="ECO:0000313" key="13">
    <source>
        <dbReference type="Proteomes" id="UP000477680"/>
    </source>
</evidence>
<dbReference type="KEGG" id="kim:G3T16_07075"/>
<evidence type="ECO:0000256" key="3">
    <source>
        <dbReference type="ARBA" id="ARBA00012560"/>
    </source>
</evidence>
<evidence type="ECO:0000259" key="11">
    <source>
        <dbReference type="Pfam" id="PF21226"/>
    </source>
</evidence>
<name>A0A6C0TZW7_9GAMM</name>
<keyword evidence="7 10" id="KW-0119">Carbohydrate metabolism</keyword>
<dbReference type="RefSeq" id="WP_163494438.1">
    <property type="nucleotide sequence ID" value="NZ_CP048711.1"/>
</dbReference>